<feature type="compositionally biased region" description="Acidic residues" evidence="1">
    <location>
        <begin position="935"/>
        <end position="953"/>
    </location>
</feature>
<keyword evidence="4" id="KW-1185">Reference proteome</keyword>
<protein>
    <submittedName>
        <fullName evidence="3">DENN domain-containing protein 4</fullName>
    </submittedName>
</protein>
<dbReference type="GO" id="GO:0032483">
    <property type="term" value="P:regulation of Rab protein signal transduction"/>
    <property type="evidence" value="ECO:0007669"/>
    <property type="project" value="TreeGrafter"/>
</dbReference>
<reference evidence="3 4" key="1">
    <citation type="journal article" date="2019" name="PLoS Pathog.">
        <title>Genome sequence of the bovine parasite Schistosoma bovis Tanzania.</title>
        <authorList>
            <person name="Oey H."/>
            <person name="Zakrzewski M."/>
            <person name="Gobert G."/>
            <person name="Gravermann K."/>
            <person name="Stoye J."/>
            <person name="Jones M."/>
            <person name="Mcmanus D."/>
            <person name="Krause L."/>
        </authorList>
    </citation>
    <scope>NUCLEOTIDE SEQUENCE [LARGE SCALE GENOMIC DNA]</scope>
    <source>
        <strain evidence="3 4">TAN1997</strain>
    </source>
</reference>
<feature type="region of interest" description="Disordered" evidence="1">
    <location>
        <begin position="1400"/>
        <end position="1426"/>
    </location>
</feature>
<dbReference type="SMART" id="SM00801">
    <property type="entry name" value="dDENN"/>
    <property type="match status" value="1"/>
</dbReference>
<dbReference type="STRING" id="6184.A0A430QJ85"/>
<evidence type="ECO:0000259" key="2">
    <source>
        <dbReference type="SMART" id="SM00801"/>
    </source>
</evidence>
<dbReference type="EMBL" id="QMKO01001648">
    <property type="protein sequence ID" value="RTG87735.1"/>
    <property type="molecule type" value="Genomic_DNA"/>
</dbReference>
<feature type="region of interest" description="Disordered" evidence="1">
    <location>
        <begin position="778"/>
        <end position="807"/>
    </location>
</feature>
<gene>
    <name evidence="3" type="ORF">DC041_0009179</name>
</gene>
<dbReference type="Proteomes" id="UP000290809">
    <property type="component" value="Unassembled WGS sequence"/>
</dbReference>
<evidence type="ECO:0000256" key="1">
    <source>
        <dbReference type="SAM" id="MobiDB-lite"/>
    </source>
</evidence>
<dbReference type="PANTHER" id="PTHR12296">
    <property type="entry name" value="DENN DOMAIN-CONTAINING PROTEIN 4"/>
    <property type="match status" value="1"/>
</dbReference>
<feature type="compositionally biased region" description="Low complexity" evidence="1">
    <location>
        <begin position="778"/>
        <end position="793"/>
    </location>
</feature>
<name>A0A430QJ85_SCHBO</name>
<feature type="region of interest" description="Disordered" evidence="1">
    <location>
        <begin position="599"/>
        <end position="631"/>
    </location>
</feature>
<feature type="region of interest" description="Disordered" evidence="1">
    <location>
        <begin position="836"/>
        <end position="862"/>
    </location>
</feature>
<dbReference type="InterPro" id="IPR005112">
    <property type="entry name" value="dDENN_dom"/>
</dbReference>
<feature type="compositionally biased region" description="Low complexity" evidence="1">
    <location>
        <begin position="1631"/>
        <end position="1642"/>
    </location>
</feature>
<feature type="compositionally biased region" description="Low complexity" evidence="1">
    <location>
        <begin position="1289"/>
        <end position="1314"/>
    </location>
</feature>
<feature type="region of interest" description="Disordered" evidence="1">
    <location>
        <begin position="1280"/>
        <end position="1314"/>
    </location>
</feature>
<comment type="caution">
    <text evidence="3">The sequence shown here is derived from an EMBL/GenBank/DDBJ whole genome shotgun (WGS) entry which is preliminary data.</text>
</comment>
<feature type="domain" description="dDENN" evidence="2">
    <location>
        <begin position="43"/>
        <end position="112"/>
    </location>
</feature>
<organism evidence="3 4">
    <name type="scientific">Schistosoma bovis</name>
    <name type="common">Blood fluke</name>
    <dbReference type="NCBI Taxonomy" id="6184"/>
    <lineage>
        <taxon>Eukaryota</taxon>
        <taxon>Metazoa</taxon>
        <taxon>Spiralia</taxon>
        <taxon>Lophotrochozoa</taxon>
        <taxon>Platyhelminthes</taxon>
        <taxon>Trematoda</taxon>
        <taxon>Digenea</taxon>
        <taxon>Strigeidida</taxon>
        <taxon>Schistosomatoidea</taxon>
        <taxon>Schistosomatidae</taxon>
        <taxon>Schistosoma</taxon>
    </lineage>
</organism>
<dbReference type="InterPro" id="IPR051696">
    <property type="entry name" value="DENN_Domain_GEFs"/>
</dbReference>
<feature type="compositionally biased region" description="Low complexity" evidence="1">
    <location>
        <begin position="180"/>
        <end position="191"/>
    </location>
</feature>
<evidence type="ECO:0000313" key="3">
    <source>
        <dbReference type="EMBL" id="RTG87735.1"/>
    </source>
</evidence>
<feature type="compositionally biased region" description="Polar residues" evidence="1">
    <location>
        <begin position="616"/>
        <end position="631"/>
    </location>
</feature>
<dbReference type="PANTHER" id="PTHR12296:SF21">
    <property type="entry name" value="DENN DOMAIN-CONTAINING PROTEIN 3"/>
    <property type="match status" value="1"/>
</dbReference>
<proteinExistence type="predicted"/>
<evidence type="ECO:0000313" key="4">
    <source>
        <dbReference type="Proteomes" id="UP000290809"/>
    </source>
</evidence>
<feature type="compositionally biased region" description="Polar residues" evidence="1">
    <location>
        <begin position="845"/>
        <end position="858"/>
    </location>
</feature>
<sequence length="1765" mass="199197">MKNTRKTSSKMIPRNMMLDCMFSTSNSELAQDELIKVRKRTQIGSCIKEAFLQFMVHLLKDYRLCLVPVRNSQTDVMFNIEHFLRECADKHTIPFYRALFETQQWNNFVRDRIYASSRDEELDYFDNRIELLLESESKSRPHQHQHLHRSRNNISLTTMSNIFTIKRSASSSHEQLSITNNHNSNSSSNNHLSYADHNNHSEDRSVSSNTSIKDRSDESTDSQLSSDLGLLPNNNNLCITVISPPCWPVPEFVDTPQLQHLLWTKEYSLGFFPTNINSALLDLLASRAFLLKATLSNNSIITPMFNVNDNPDNSTLITTLITSVPEEVKNKENCISSNSTICSDMLLPPTPVNCWSKSPVNTNILDHNPDSRTPTGMSILMMTKLQLNTTQRFGSLMLVNSPSPLIIRSNRSENTSLIGLSTKYFLPVNNATILKRTSQELRYTLNHCISISETDDYTKVKYLAGSAYSIWFMLLPGYLSSVYKYYTNEIGNINHCVNKTEIVNEYHNVQQQNGSTWCKLFNPIISNNNNDNNSNGNYLEVALRILLVLLYQNRIEDFDLLKFINSVDWSSSSSGIANHIYKAFEKELREHERLENERLMSTSKHHSHRRSASADTELNPSTQINSSENTRYSTLNIHEDKTSSDQDWSPVVDQSTNINNGSMSCVVSTDDNHPLPMEQHQRIQELTENHQESSVIGNGDDTLCCSSNTVGQSIPSSSLNCLQTSSLSNVEQSDPTIVIGNDDENNVTHVRENPSSIVENHISAPDTVKSVSASADVINDHNNSSSSSNGTNLSDDDSCADDDEDSENEHIHYGYNLLSSALSKIKRPFLQHYNTSPATTTTTTHNPSSYHRTPYSHHSSIDVTRDSKHLLFSKSSRQSFDNNSSSINVIRQSAHHQNIMTSIPTTTTTTSVTTTNDNSNLTATLVDNNNNNNVDSDDDDDDDVEDNDEDNEDANAQTKVSVVHNALNFFNRSTSDFINRINMNRSLLDWRSLIPSLSTNPTPQSGRRATTSNCFTGSNLTNQHGGCHIQPQNQYYPLPPQYQPQSERISRVSWSKPSCIEMKNTDSTYNQSSDNIPFTNTHKLSDSGYLVNPMNSRLFDMNDHYYDNYYNNSNGNYQLTRQFSQVNNALNSVSSNHYECEYHPSANHVDDSNSLNDMWINVAGPLLVGDVNRRISPANTRTIHLQQSLYQQYMYNSTSPLSVPAPSLYINQNESSHVIPTLNNTYHGLTTPKHVTVATITTPNIASQQLTSNPDDHQTTSVVSDSCLFSKITTPTVQSQSRLLSHSDNNSNKESSPSFSSTSTTISDGSQLPNVNGNNNNNIITHLNVFITTCSTCPKCKHYVYDEEIMAGWSTDENDYRTFCPFCKTYFIPQLSIRIFGDTCGGVGGGVYNQSTKLQQRQQSREQHLRTTFSQSSNNPSNLQCDRNDSTESIQFKSCTSAPMQSTSKSLETIIQNEGDECLHCQSIQYSLLHRHTQLTWNLVWLMYRLGLPTYLLDSLPLWIMNYQIEQRIKFKTNPSHTHRHHHHCSQQCNYQNSPWSLVRVTSSQETLNPQTINSNGNSCCSIHATIDQLINAIKNDNMRFAVEYLIQIRAHLQFNSSLPLTITQSRTTFSPPPSSSSSPLATIGATTSPSSIQTQTSELSSEINKNQLNSNNTNHVPLQSTVEIGDFKMRRNKLNQQNRCGNIECYAACLENSLYRELLFLIVQALSRTSLDLMSFDEKYDIVYRSFRNSGCTFLTDFDQSPTLIASLCRQMLRPLTLRP</sequence>
<dbReference type="GO" id="GO:0005085">
    <property type="term" value="F:guanyl-nucleotide exchange factor activity"/>
    <property type="evidence" value="ECO:0007669"/>
    <property type="project" value="UniProtKB-ARBA"/>
</dbReference>
<feature type="compositionally biased region" description="Low complexity" evidence="1">
    <location>
        <begin position="903"/>
        <end position="934"/>
    </location>
</feature>
<dbReference type="GO" id="GO:0031410">
    <property type="term" value="C:cytoplasmic vesicle"/>
    <property type="evidence" value="ECO:0007669"/>
    <property type="project" value="TreeGrafter"/>
</dbReference>
<feature type="region of interest" description="Disordered" evidence="1">
    <location>
        <begin position="1610"/>
        <end position="1646"/>
    </location>
</feature>
<feature type="compositionally biased region" description="Acidic residues" evidence="1">
    <location>
        <begin position="794"/>
        <end position="807"/>
    </location>
</feature>
<feature type="region of interest" description="Disordered" evidence="1">
    <location>
        <begin position="173"/>
        <end position="227"/>
    </location>
</feature>
<feature type="region of interest" description="Disordered" evidence="1">
    <location>
        <begin position="903"/>
        <end position="957"/>
    </location>
</feature>
<accession>A0A430QJ85</accession>
<feature type="compositionally biased region" description="Polar residues" evidence="1">
    <location>
        <begin position="1410"/>
        <end position="1426"/>
    </location>
</feature>